<dbReference type="GeneID" id="19151293"/>
<dbReference type="AlphaFoldDB" id="W6Z544"/>
<protein>
    <submittedName>
        <fullName evidence="1">Uncharacterized protein</fullName>
    </submittedName>
</protein>
<keyword evidence="2" id="KW-1185">Reference proteome</keyword>
<evidence type="ECO:0000313" key="1">
    <source>
        <dbReference type="EMBL" id="EUC38801.1"/>
    </source>
</evidence>
<proteinExistence type="predicted"/>
<gene>
    <name evidence="1" type="ORF">COCCADRAFT_82040</name>
</gene>
<dbReference type="KEGG" id="bze:COCCADRAFT_82040"/>
<feature type="non-terminal residue" evidence="1">
    <location>
        <position position="1"/>
    </location>
</feature>
<dbReference type="RefSeq" id="XP_007706929.1">
    <property type="nucleotide sequence ID" value="XM_007708739.1"/>
</dbReference>
<sequence length="59" mass="6419">LPVLAKIFTSLTLGSLYDTFYNTAWRLSGSGVYIIDGARQFAPALDLLHATCPSSERSI</sequence>
<dbReference type="HOGENOM" id="CLU_2960389_0_0_1"/>
<dbReference type="EMBL" id="KI964540">
    <property type="protein sequence ID" value="EUC38801.1"/>
    <property type="molecule type" value="Genomic_DNA"/>
</dbReference>
<dbReference type="Proteomes" id="UP000053841">
    <property type="component" value="Unassembled WGS sequence"/>
</dbReference>
<organism evidence="1 2">
    <name type="scientific">Cochliobolus carbonum (strain 26-R-13)</name>
    <name type="common">Maize leaf spot fungus</name>
    <name type="synonym">Bipolaris zeicola</name>
    <dbReference type="NCBI Taxonomy" id="930089"/>
    <lineage>
        <taxon>Eukaryota</taxon>
        <taxon>Fungi</taxon>
        <taxon>Dikarya</taxon>
        <taxon>Ascomycota</taxon>
        <taxon>Pezizomycotina</taxon>
        <taxon>Dothideomycetes</taxon>
        <taxon>Pleosporomycetidae</taxon>
        <taxon>Pleosporales</taxon>
        <taxon>Pleosporineae</taxon>
        <taxon>Pleosporaceae</taxon>
        <taxon>Bipolaris</taxon>
    </lineage>
</organism>
<accession>W6Z544</accession>
<reference evidence="1 2" key="1">
    <citation type="journal article" date="2013" name="PLoS Genet.">
        <title>Comparative genome structure, secondary metabolite, and effector coding capacity across Cochliobolus pathogens.</title>
        <authorList>
            <person name="Condon B.J."/>
            <person name="Leng Y."/>
            <person name="Wu D."/>
            <person name="Bushley K.E."/>
            <person name="Ohm R.A."/>
            <person name="Otillar R."/>
            <person name="Martin J."/>
            <person name="Schackwitz W."/>
            <person name="Grimwood J."/>
            <person name="MohdZainudin N."/>
            <person name="Xue C."/>
            <person name="Wang R."/>
            <person name="Manning V.A."/>
            <person name="Dhillon B."/>
            <person name="Tu Z.J."/>
            <person name="Steffenson B.J."/>
            <person name="Salamov A."/>
            <person name="Sun H."/>
            <person name="Lowry S."/>
            <person name="LaButti K."/>
            <person name="Han J."/>
            <person name="Copeland A."/>
            <person name="Lindquist E."/>
            <person name="Barry K."/>
            <person name="Schmutz J."/>
            <person name="Baker S.E."/>
            <person name="Ciuffetti L.M."/>
            <person name="Grigoriev I.V."/>
            <person name="Zhong S."/>
            <person name="Turgeon B.G."/>
        </authorList>
    </citation>
    <scope>NUCLEOTIDE SEQUENCE [LARGE SCALE GENOMIC DNA]</scope>
    <source>
        <strain evidence="1 2">26-R-13</strain>
    </source>
</reference>
<name>W6Z544_COCC2</name>
<evidence type="ECO:0000313" key="2">
    <source>
        <dbReference type="Proteomes" id="UP000053841"/>
    </source>
</evidence>